<proteinExistence type="predicted"/>
<keyword evidence="3" id="KW-1185">Reference proteome</keyword>
<evidence type="ECO:0000313" key="2">
    <source>
        <dbReference type="EMBL" id="GAA0168942.1"/>
    </source>
</evidence>
<protein>
    <recommendedName>
        <fullName evidence="1">DUF4283 domain-containing protein</fullName>
    </recommendedName>
</protein>
<feature type="domain" description="DUF4283" evidence="1">
    <location>
        <begin position="11"/>
        <end position="91"/>
    </location>
</feature>
<accession>A0AAV3R3J4</accession>
<organism evidence="2 3">
    <name type="scientific">Lithospermum erythrorhizon</name>
    <name type="common">Purple gromwell</name>
    <name type="synonym">Lithospermum officinale var. erythrorhizon</name>
    <dbReference type="NCBI Taxonomy" id="34254"/>
    <lineage>
        <taxon>Eukaryota</taxon>
        <taxon>Viridiplantae</taxon>
        <taxon>Streptophyta</taxon>
        <taxon>Embryophyta</taxon>
        <taxon>Tracheophyta</taxon>
        <taxon>Spermatophyta</taxon>
        <taxon>Magnoliopsida</taxon>
        <taxon>eudicotyledons</taxon>
        <taxon>Gunneridae</taxon>
        <taxon>Pentapetalae</taxon>
        <taxon>asterids</taxon>
        <taxon>lamiids</taxon>
        <taxon>Boraginales</taxon>
        <taxon>Boraginaceae</taxon>
        <taxon>Boraginoideae</taxon>
        <taxon>Lithospermeae</taxon>
        <taxon>Lithospermum</taxon>
    </lineage>
</organism>
<dbReference type="Pfam" id="PF14111">
    <property type="entry name" value="DUF4283"/>
    <property type="match status" value="1"/>
</dbReference>
<reference evidence="2 3" key="1">
    <citation type="submission" date="2024-01" db="EMBL/GenBank/DDBJ databases">
        <title>The complete chloroplast genome sequence of Lithospermum erythrorhizon: insights into the phylogenetic relationship among Boraginaceae species and the maternal lineages of purple gromwells.</title>
        <authorList>
            <person name="Okada T."/>
            <person name="Watanabe K."/>
        </authorList>
    </citation>
    <scope>NUCLEOTIDE SEQUENCE [LARGE SCALE GENOMIC DNA]</scope>
</reference>
<dbReference type="EMBL" id="BAABME010039580">
    <property type="protein sequence ID" value="GAA0168942.1"/>
    <property type="molecule type" value="Genomic_DNA"/>
</dbReference>
<dbReference type="AlphaFoldDB" id="A0AAV3R3J4"/>
<evidence type="ECO:0000313" key="3">
    <source>
        <dbReference type="Proteomes" id="UP001454036"/>
    </source>
</evidence>
<evidence type="ECO:0000259" key="1">
    <source>
        <dbReference type="Pfam" id="PF14111"/>
    </source>
</evidence>
<name>A0AAV3R3J4_LITER</name>
<comment type="caution">
    <text evidence="2">The sequence shown here is derived from an EMBL/GenBank/DDBJ whole genome shotgun (WGS) entry which is preliminary data.</text>
</comment>
<sequence>MDHDQAIDRKNLLTRTLLAVIRDAFFSAERVQAYADHCWLLRGVVNVERRGSIHLFHFTVEEDLDNVVLRSPFNINGALLVLQHWTPNLVFQNFEISHIKLWVQGHGIPGEWRVLH</sequence>
<gene>
    <name evidence="2" type="ORF">LIER_43831</name>
</gene>
<dbReference type="InterPro" id="IPR025558">
    <property type="entry name" value="DUF4283"/>
</dbReference>
<dbReference type="Proteomes" id="UP001454036">
    <property type="component" value="Unassembled WGS sequence"/>
</dbReference>